<dbReference type="GO" id="GO:0005524">
    <property type="term" value="F:ATP binding"/>
    <property type="evidence" value="ECO:0007669"/>
    <property type="project" value="InterPro"/>
</dbReference>
<keyword evidence="4" id="KW-1185">Reference proteome</keyword>
<evidence type="ECO:0000313" key="3">
    <source>
        <dbReference type="EMBL" id="AEN98807.1"/>
    </source>
</evidence>
<evidence type="ECO:0008006" key="5">
    <source>
        <dbReference type="Google" id="ProtNLM"/>
    </source>
</evidence>
<proteinExistence type="predicted"/>
<dbReference type="REBASE" id="40081">
    <property type="entry name" value="LsaTMW1ORF3550P"/>
</dbReference>
<dbReference type="SMART" id="SM00974">
    <property type="entry name" value="T5orf172"/>
    <property type="match status" value="1"/>
</dbReference>
<dbReference type="SUPFAM" id="SSF53335">
    <property type="entry name" value="S-adenosyl-L-methionine-dependent methyltransferases"/>
    <property type="match status" value="1"/>
</dbReference>
<dbReference type="OrthoDB" id="9813673at2"/>
<dbReference type="InterPro" id="IPR029063">
    <property type="entry name" value="SAM-dependent_MTases_sf"/>
</dbReference>
<reference evidence="3 4" key="1">
    <citation type="journal article" date="2011" name="Microb. Cell Fact.">
        <title>Genomic analysis reveals Lactobacillus sanfranciscensis as stable element in traditional sourdoughs.</title>
        <authorList>
            <person name="Vogel R.F."/>
            <person name="Pavlovic M."/>
            <person name="Ehrmann M.A."/>
            <person name="Wiezer A."/>
            <person name="Liesegang H."/>
            <person name="Offschanka S."/>
            <person name="Voget S."/>
            <person name="Angelov A."/>
            <person name="Bocker G."/>
            <person name="Liebl W."/>
        </authorList>
    </citation>
    <scope>NUCLEOTIDE SEQUENCE [LARGE SCALE GENOMIC DNA]</scope>
    <source>
        <strain evidence="3 4">TMW 1.1304</strain>
    </source>
</reference>
<gene>
    <name evidence="3" type="ordered locus">LSA_03550</name>
</gene>
<dbReference type="HOGENOM" id="CLU_005929_0_0_9"/>
<dbReference type="eggNOG" id="COG1061">
    <property type="taxonomic scope" value="Bacteria"/>
</dbReference>
<dbReference type="Proteomes" id="UP000001285">
    <property type="component" value="Chromosome"/>
</dbReference>
<dbReference type="GO" id="GO:0016787">
    <property type="term" value="F:hydrolase activity"/>
    <property type="evidence" value="ECO:0007669"/>
    <property type="project" value="InterPro"/>
</dbReference>
<dbReference type="InterPro" id="IPR018306">
    <property type="entry name" value="Phage_T5_Orf172_DNA-bd"/>
</dbReference>
<dbReference type="AlphaFoldDB" id="G2KTZ2"/>
<dbReference type="Pfam" id="PF10544">
    <property type="entry name" value="T5orf172"/>
    <property type="match status" value="1"/>
</dbReference>
<dbReference type="InterPro" id="IPR006935">
    <property type="entry name" value="Helicase/UvrB_N"/>
</dbReference>
<evidence type="ECO:0000259" key="1">
    <source>
        <dbReference type="SMART" id="SM00487"/>
    </source>
</evidence>
<dbReference type="STRING" id="714313.LSA_03550"/>
<name>G2KTZ2_FRUST</name>
<evidence type="ECO:0000313" key="4">
    <source>
        <dbReference type="Proteomes" id="UP000001285"/>
    </source>
</evidence>
<evidence type="ECO:0000259" key="2">
    <source>
        <dbReference type="SMART" id="SM00974"/>
    </source>
</evidence>
<protein>
    <recommendedName>
        <fullName evidence="5">Helicase</fullName>
    </recommendedName>
</protein>
<dbReference type="InterPro" id="IPR027417">
    <property type="entry name" value="P-loop_NTPase"/>
</dbReference>
<accession>G2KTZ2</accession>
<dbReference type="GO" id="GO:0003677">
    <property type="term" value="F:DNA binding"/>
    <property type="evidence" value="ECO:0007669"/>
    <property type="project" value="InterPro"/>
</dbReference>
<dbReference type="InterPro" id="IPR014001">
    <property type="entry name" value="Helicase_ATP-bd"/>
</dbReference>
<dbReference type="Gene3D" id="3.40.50.300">
    <property type="entry name" value="P-loop containing nucleotide triphosphate hydrolases"/>
    <property type="match status" value="2"/>
</dbReference>
<organism evidence="3 4">
    <name type="scientific">Fructilactobacillus sanfranciscensis (strain TMW 1.1304)</name>
    <name type="common">Lactobacillus sanfranciscensis</name>
    <dbReference type="NCBI Taxonomy" id="714313"/>
    <lineage>
        <taxon>Bacteria</taxon>
        <taxon>Bacillati</taxon>
        <taxon>Bacillota</taxon>
        <taxon>Bacilli</taxon>
        <taxon>Lactobacillales</taxon>
        <taxon>Lactobacillaceae</taxon>
        <taxon>Fructilactobacillus</taxon>
    </lineage>
</organism>
<feature type="domain" description="Bacteriophage T5 Orf172 DNA-binding" evidence="2">
    <location>
        <begin position="26"/>
        <end position="113"/>
    </location>
</feature>
<dbReference type="KEGG" id="lsn:LSA_03550"/>
<dbReference type="SMART" id="SM00487">
    <property type="entry name" value="DEXDc"/>
    <property type="match status" value="1"/>
</dbReference>
<feature type="domain" description="Helicase ATP-binding" evidence="1">
    <location>
        <begin position="128"/>
        <end position="339"/>
    </location>
</feature>
<dbReference type="RefSeq" id="WP_014081668.1">
    <property type="nucleotide sequence ID" value="NC_015978.1"/>
</dbReference>
<dbReference type="Pfam" id="PF04851">
    <property type="entry name" value="ResIII"/>
    <property type="match status" value="1"/>
</dbReference>
<dbReference type="EMBL" id="CP002461">
    <property type="protein sequence ID" value="AEN98807.1"/>
    <property type="molecule type" value="Genomic_DNA"/>
</dbReference>
<sequence>MNEKTMIKTTKVIYPQIYAYTIPNLKEDNGWIKIGYTERENVDERIAEQTHTAAFNFDYDKLWSNPAKFRNKDQWFKDKELHAYLREFKDVEQRKNTEWFYYDGHPEKSYTDFIDFTDDVKDQSLEHIQYELRNEQKDAVDKTIAYFKNHSDSEFLWNAKPRFGKTLTTYALARKLKANNVLVVTNRPAIANSWFDDFQKFIAWQTKYKFVSTSDSLNGRPVLKRKDFVTESLNDNNLKQIAFISLQDLKGSKYFGGGYDKLEWVKDLNWDLLVVDESHEGVDTLKTDVAFENIKRTNTLHLSGTPFKEVASGKLSDDQIFNWTYADEQNAKKNWLDVEKNNPYENMPKLNLFSYQMSNMITEEVNTGANIDGENIDYAFDLNEFFETNDNGKFIHEDDVNKWLTSLTLDNDTNKYPFSTPKLRDELKHTFWLLNRVSSAKALKKLLQKNSVFKEYHIILAAGDGKDDSNDSDNRKSLDKVKSAVKKYEKTITLSVGQLTTGVTIPEWSAVMMLSNMKSPSIYMQAAFRAQNPWSFEENGKCHQKKNAYVFDFAPERTLTIYDEFANNLSENTSNGKGTSDERKNNIKKLLNFFPVIAEDSMGEMTPLNVSQVLSIPKEIKATEVVKRGFMSNLLFKNIAGVFSSAGAREILDQLKPVDNGKTMSHKSDKKIDPNEISVDKNGEVQINPEIVVSTTDANFGQKFYSAIDEKTANIFDDEENFKNQIVNTFKENTNKATENLAIENGVSRTQANKIINNEAKVIARTVEIEQYRANIRLTEAESSIKREISNSHYDDKKVKDIEKNYEIKKNEIKKESEEKLKSEIASKVKKAAQRTTEKFLKKDVDRKKKSVEDDVRARLRGFSRTIPSFLMAYGSNDITLSNFDTYISRNVFKEVTGITIDQFKILRDKYNFFDEEVFNESVREFMNKRNELANYFDDNDEDIFDYIPAQKTNQIFTPKKVVKLMVDKLQKESPEDFKNPDKTFADLYIKSGLYLAEIVKRLYVGLKEKIPDDNQRLKHILENQVYGFAPTEIIYNIAKNFIFGFDEDLNKINKSHIVNLDTTPFAKGQGDFEKKCDELFK</sequence>
<dbReference type="SUPFAM" id="SSF52540">
    <property type="entry name" value="P-loop containing nucleoside triphosphate hydrolases"/>
    <property type="match status" value="1"/>
</dbReference>